<geneLocation type="plasmid" evidence="1">
    <name>pKB14400_1</name>
</geneLocation>
<dbReference type="KEGG" id="kba:A0U89_14975"/>
<geneLocation type="plasmid" evidence="3">
    <name>pkb14400_2</name>
</geneLocation>
<reference evidence="2" key="2">
    <citation type="submission" date="2016-03" db="EMBL/GenBank/DDBJ databases">
        <authorList>
            <person name="Ploux O."/>
        </authorList>
    </citation>
    <scope>NUCLEOTIDE SEQUENCE</scope>
    <source>
        <strain evidence="2">DSM 14400</strain>
        <plasmid evidence="1">pKB14400_1</plasmid>
        <plasmid evidence="2">pKB14400_2</plasmid>
    </source>
</reference>
<gene>
    <name evidence="1" type="ORF">A0U89_14930</name>
    <name evidence="2" type="ORF">A0U89_14975</name>
</gene>
<dbReference type="AlphaFoldDB" id="A0A1D8UY71"/>
<organism evidence="2 3">
    <name type="scientific">Kozakia baliensis</name>
    <dbReference type="NCBI Taxonomy" id="153496"/>
    <lineage>
        <taxon>Bacteria</taxon>
        <taxon>Pseudomonadati</taxon>
        <taxon>Pseudomonadota</taxon>
        <taxon>Alphaproteobacteria</taxon>
        <taxon>Acetobacterales</taxon>
        <taxon>Acetobacteraceae</taxon>
        <taxon>Kozakia</taxon>
    </lineage>
</organism>
<protein>
    <submittedName>
        <fullName evidence="2">Uncharacterized protein</fullName>
    </submittedName>
</protein>
<keyword evidence="3" id="KW-1185">Reference proteome</keyword>
<evidence type="ECO:0000313" key="2">
    <source>
        <dbReference type="EMBL" id="AOX18613.1"/>
    </source>
</evidence>
<proteinExistence type="predicted"/>
<geneLocation type="plasmid" evidence="2">
    <name>pKB14400_2</name>
</geneLocation>
<reference evidence="2 3" key="1">
    <citation type="journal article" date="2016" name="Microb. Cell Fact.">
        <title>Dissection of exopolysaccharide biosynthesis in Kozakia baliensis.</title>
        <authorList>
            <person name="Brandt J.U."/>
            <person name="Jakob F."/>
            <person name="Behr J."/>
            <person name="Geissler A.J."/>
            <person name="Vogel R.F."/>
        </authorList>
    </citation>
    <scope>NUCLEOTIDE SEQUENCE [LARGE SCALE GENOMIC DNA]</scope>
    <source>
        <strain evidence="2 3">DSM 14400</strain>
        <plasmid evidence="1">pKB14400_1</plasmid>
        <plasmid evidence="2">pKB14400_2</plasmid>
        <plasmid evidence="3">Plasmid pkb14400_1</plasmid>
        <plasmid evidence="3">Plasmid pkb14400_2</plasmid>
    </source>
</reference>
<keyword evidence="2" id="KW-0614">Plasmid</keyword>
<dbReference type="RefSeq" id="WP_070404044.1">
    <property type="nucleotide sequence ID" value="NZ_BJVW01000070.1"/>
</dbReference>
<name>A0A1D8UY71_9PROT</name>
<accession>A0A1D8UY71</accession>
<dbReference type="Proteomes" id="UP000179145">
    <property type="component" value="Plasmid pKB14400_1"/>
</dbReference>
<dbReference type="Proteomes" id="UP000179145">
    <property type="component" value="Plasmid pKB14400_2"/>
</dbReference>
<geneLocation type="plasmid" evidence="3">
    <name>pkb14400_1</name>
</geneLocation>
<evidence type="ECO:0000313" key="1">
    <source>
        <dbReference type="EMBL" id="AOX18579.1"/>
    </source>
</evidence>
<dbReference type="EMBL" id="CP014675">
    <property type="protein sequence ID" value="AOX18579.1"/>
    <property type="molecule type" value="Genomic_DNA"/>
</dbReference>
<dbReference type="KEGG" id="kba:A0U89_14930"/>
<evidence type="ECO:0000313" key="3">
    <source>
        <dbReference type="Proteomes" id="UP000179145"/>
    </source>
</evidence>
<sequence length="60" mass="6827">MSAPLYLHLRSDVDMEDDDALDYGFTHRDPTTGQLLVLRTLRRRLGQEPYDGAAVTLPRP</sequence>
<dbReference type="EMBL" id="CP014676">
    <property type="protein sequence ID" value="AOX18613.1"/>
    <property type="molecule type" value="Genomic_DNA"/>
</dbReference>